<dbReference type="Proteomes" id="UP001295469">
    <property type="component" value="Chromosome C03"/>
</dbReference>
<name>A0A816HY80_BRANA</name>
<dbReference type="EMBL" id="HG994367">
    <property type="protein sequence ID" value="CAF1697231.1"/>
    <property type="molecule type" value="Genomic_DNA"/>
</dbReference>
<dbReference type="AlphaFoldDB" id="A0A816HY80"/>
<gene>
    <name evidence="1" type="ORF">DARMORV10_C03P06670.1</name>
</gene>
<sequence>MGFFWCVALVEIRSERVHNCPLLKHGGAVKEEEVRPVSRHCDSGFVAYGSYFNVFVSTLATTAINWIASESSTDEKDLDNPHDVFADTDLDLQACSLCQKLDDMKKKKVLGICFDQQSSVSGTIWCKVLDFGNP</sequence>
<protein>
    <submittedName>
        <fullName evidence="1">(rape) hypothetical protein</fullName>
    </submittedName>
</protein>
<organism evidence="1">
    <name type="scientific">Brassica napus</name>
    <name type="common">Rape</name>
    <dbReference type="NCBI Taxonomy" id="3708"/>
    <lineage>
        <taxon>Eukaryota</taxon>
        <taxon>Viridiplantae</taxon>
        <taxon>Streptophyta</taxon>
        <taxon>Embryophyta</taxon>
        <taxon>Tracheophyta</taxon>
        <taxon>Spermatophyta</taxon>
        <taxon>Magnoliopsida</taxon>
        <taxon>eudicotyledons</taxon>
        <taxon>Gunneridae</taxon>
        <taxon>Pentapetalae</taxon>
        <taxon>rosids</taxon>
        <taxon>malvids</taxon>
        <taxon>Brassicales</taxon>
        <taxon>Brassicaceae</taxon>
        <taxon>Brassiceae</taxon>
        <taxon>Brassica</taxon>
    </lineage>
</organism>
<reference evidence="1" key="1">
    <citation type="submission" date="2021-01" db="EMBL/GenBank/DDBJ databases">
        <authorList>
            <consortium name="Genoscope - CEA"/>
            <person name="William W."/>
        </authorList>
    </citation>
    <scope>NUCLEOTIDE SEQUENCE</scope>
</reference>
<proteinExistence type="predicted"/>
<accession>A0A816HY80</accession>
<evidence type="ECO:0000313" key="1">
    <source>
        <dbReference type="EMBL" id="CAF1697231.1"/>
    </source>
</evidence>